<dbReference type="EMBL" id="JACHHG010000001">
    <property type="protein sequence ID" value="MBB6096798.1"/>
    <property type="molecule type" value="Genomic_DNA"/>
</dbReference>
<feature type="transmembrane region" description="Helical" evidence="7">
    <location>
        <begin position="244"/>
        <end position="265"/>
    </location>
</feature>
<proteinExistence type="inferred from homology"/>
<feature type="transmembrane region" description="Helical" evidence="7">
    <location>
        <begin position="86"/>
        <end position="108"/>
    </location>
</feature>
<feature type="transmembrane region" description="Helical" evidence="7">
    <location>
        <begin position="120"/>
        <end position="140"/>
    </location>
</feature>
<keyword evidence="10" id="KW-1185">Reference proteome</keyword>
<gene>
    <name evidence="9" type="ORF">HNR42_000210</name>
</gene>
<dbReference type="GO" id="GO:0005886">
    <property type="term" value="C:plasma membrane"/>
    <property type="evidence" value="ECO:0007669"/>
    <property type="project" value="UniProtKB-SubCell"/>
</dbReference>
<dbReference type="GO" id="GO:0055085">
    <property type="term" value="P:transmembrane transport"/>
    <property type="evidence" value="ECO:0007669"/>
    <property type="project" value="InterPro"/>
</dbReference>
<dbReference type="CDD" id="cd06261">
    <property type="entry name" value="TM_PBP2"/>
    <property type="match status" value="1"/>
</dbReference>
<dbReference type="Proteomes" id="UP000569951">
    <property type="component" value="Unassembled WGS sequence"/>
</dbReference>
<feature type="transmembrane region" description="Helical" evidence="7">
    <location>
        <begin position="170"/>
        <end position="193"/>
    </location>
</feature>
<dbReference type="InterPro" id="IPR035906">
    <property type="entry name" value="MetI-like_sf"/>
</dbReference>
<keyword evidence="4 7" id="KW-0812">Transmembrane</keyword>
<evidence type="ECO:0000256" key="5">
    <source>
        <dbReference type="ARBA" id="ARBA00022989"/>
    </source>
</evidence>
<evidence type="ECO:0000256" key="3">
    <source>
        <dbReference type="ARBA" id="ARBA00022475"/>
    </source>
</evidence>
<comment type="similarity">
    <text evidence="7">Belongs to the binding-protein-dependent transport system permease family.</text>
</comment>
<feature type="transmembrane region" description="Helical" evidence="7">
    <location>
        <begin position="277"/>
        <end position="299"/>
    </location>
</feature>
<evidence type="ECO:0000313" key="10">
    <source>
        <dbReference type="Proteomes" id="UP000569951"/>
    </source>
</evidence>
<comment type="caution">
    <text evidence="9">The sequence shown here is derived from an EMBL/GenBank/DDBJ whole genome shotgun (WGS) entry which is preliminary data.</text>
</comment>
<dbReference type="InterPro" id="IPR051393">
    <property type="entry name" value="ABC_transporter_permease"/>
</dbReference>
<evidence type="ECO:0000256" key="4">
    <source>
        <dbReference type="ARBA" id="ARBA00022692"/>
    </source>
</evidence>
<dbReference type="PANTHER" id="PTHR30193">
    <property type="entry name" value="ABC TRANSPORTER PERMEASE PROTEIN"/>
    <property type="match status" value="1"/>
</dbReference>
<keyword evidence="3" id="KW-1003">Cell membrane</keyword>
<reference evidence="9 10" key="1">
    <citation type="submission" date="2020-08" db="EMBL/GenBank/DDBJ databases">
        <title>Genomic Encyclopedia of Type Strains, Phase IV (KMG-IV): sequencing the most valuable type-strain genomes for metagenomic binning, comparative biology and taxonomic classification.</title>
        <authorList>
            <person name="Goeker M."/>
        </authorList>
    </citation>
    <scope>NUCLEOTIDE SEQUENCE [LARGE SCALE GENOMIC DNA]</scope>
    <source>
        <strain evidence="9 10">DSM 21458</strain>
    </source>
</reference>
<evidence type="ECO:0000256" key="1">
    <source>
        <dbReference type="ARBA" id="ARBA00004651"/>
    </source>
</evidence>
<feature type="transmembrane region" description="Helical" evidence="7">
    <location>
        <begin position="27"/>
        <end position="52"/>
    </location>
</feature>
<dbReference type="InterPro" id="IPR000515">
    <property type="entry name" value="MetI-like"/>
</dbReference>
<keyword evidence="6 7" id="KW-0472">Membrane</keyword>
<evidence type="ECO:0000256" key="6">
    <source>
        <dbReference type="ARBA" id="ARBA00023136"/>
    </source>
</evidence>
<protein>
    <submittedName>
        <fullName evidence="9">Multiple sugar transport system permease protein</fullName>
    </submittedName>
</protein>
<dbReference type="AlphaFoldDB" id="A0A841HXZ4"/>
<accession>A0A841HXZ4</accession>
<dbReference type="Pfam" id="PF00528">
    <property type="entry name" value="BPD_transp_1"/>
    <property type="match status" value="1"/>
</dbReference>
<keyword evidence="5 7" id="KW-1133">Transmembrane helix</keyword>
<dbReference type="RefSeq" id="WP_221276826.1">
    <property type="nucleotide sequence ID" value="NZ_JACHHG010000001.1"/>
</dbReference>
<evidence type="ECO:0000313" key="9">
    <source>
        <dbReference type="EMBL" id="MBB6096798.1"/>
    </source>
</evidence>
<name>A0A841HXZ4_9DEIO</name>
<keyword evidence="9" id="KW-0762">Sugar transport</keyword>
<sequence>MLTTSGRVTRPSSGGLARWWRKNATGYLFILPHFLFFAVFFLVPVLGAWALAFTEYLPTSVRFVGLDNFRAALADPLFKVALRNTAVFTGIVVVLWLGKALLVAYLLDPLSKPMQTFFKSAFYLPSVTSGVILSLVWLWIFNPSFGLLNAAISLLGMKPVAWLGETSTALPALMAMQVIMGGGSSIVLLSAALSRIPRELYETALLDGASRWAVFRNVIVPLIQPTLLYLVVTGTINTFQVFESVYVMTQGGPQFATSTVVYLIYETAFVRFQLGLASAQAMILFVLTFVMAAVQFKWLGRSVEY</sequence>
<comment type="subcellular location">
    <subcellularLocation>
        <location evidence="1 7">Cell membrane</location>
        <topology evidence="1 7">Multi-pass membrane protein</topology>
    </subcellularLocation>
</comment>
<organism evidence="9 10">
    <name type="scientific">Deinobacterium chartae</name>
    <dbReference type="NCBI Taxonomy" id="521158"/>
    <lineage>
        <taxon>Bacteria</taxon>
        <taxon>Thermotogati</taxon>
        <taxon>Deinococcota</taxon>
        <taxon>Deinococci</taxon>
        <taxon>Deinococcales</taxon>
        <taxon>Deinococcaceae</taxon>
        <taxon>Deinobacterium</taxon>
    </lineage>
</organism>
<evidence type="ECO:0000256" key="7">
    <source>
        <dbReference type="RuleBase" id="RU363032"/>
    </source>
</evidence>
<keyword evidence="2 7" id="KW-0813">Transport</keyword>
<dbReference type="SUPFAM" id="SSF161098">
    <property type="entry name" value="MetI-like"/>
    <property type="match status" value="1"/>
</dbReference>
<dbReference type="Gene3D" id="1.10.3720.10">
    <property type="entry name" value="MetI-like"/>
    <property type="match status" value="1"/>
</dbReference>
<feature type="domain" description="ABC transmembrane type-1" evidence="8">
    <location>
        <begin position="82"/>
        <end position="295"/>
    </location>
</feature>
<feature type="transmembrane region" description="Helical" evidence="7">
    <location>
        <begin position="213"/>
        <end position="232"/>
    </location>
</feature>
<evidence type="ECO:0000256" key="2">
    <source>
        <dbReference type="ARBA" id="ARBA00022448"/>
    </source>
</evidence>
<dbReference type="PROSITE" id="PS50928">
    <property type="entry name" value="ABC_TM1"/>
    <property type="match status" value="1"/>
</dbReference>
<dbReference type="PANTHER" id="PTHR30193:SF37">
    <property type="entry name" value="INNER MEMBRANE ABC TRANSPORTER PERMEASE PROTEIN YCJO"/>
    <property type="match status" value="1"/>
</dbReference>
<evidence type="ECO:0000259" key="8">
    <source>
        <dbReference type="PROSITE" id="PS50928"/>
    </source>
</evidence>